<evidence type="ECO:0000313" key="1">
    <source>
        <dbReference type="EMBL" id="KAH3709503.1"/>
    </source>
</evidence>
<evidence type="ECO:0000313" key="2">
    <source>
        <dbReference type="Proteomes" id="UP000828390"/>
    </source>
</evidence>
<sequence length="325" mass="37553">MPRNAPACHVIKTNVLTNFHKEVLKRIHSPAPDIIKTNIRKNAPPPDIIGKILLIKFHNDIYGQMSRPPGGHVFQPTETIFELFQYIIWTNLLTKFYEDRTINVAFRTNLQTKFHVDRAINVASRVVTRFYDSYIWKNMPPLAAVWLARYEFFKSQVIANIVRTNLLTKFHEVRTINEASRVLTSNRNHFRTRPFYHGENLLTKFHDRTINVASRVLTWFYNSHLTKNPPPHGGHVFQPTESFFQRVQDSIGINLLNKFHEDQTINVASGVLPRENAPPPGGHVFQPTGPNFELVQDLIGTNLLTKCHEDRTINTAVNHGRHLFL</sequence>
<organism evidence="1 2">
    <name type="scientific">Dreissena polymorpha</name>
    <name type="common">Zebra mussel</name>
    <name type="synonym">Mytilus polymorpha</name>
    <dbReference type="NCBI Taxonomy" id="45954"/>
    <lineage>
        <taxon>Eukaryota</taxon>
        <taxon>Metazoa</taxon>
        <taxon>Spiralia</taxon>
        <taxon>Lophotrochozoa</taxon>
        <taxon>Mollusca</taxon>
        <taxon>Bivalvia</taxon>
        <taxon>Autobranchia</taxon>
        <taxon>Heteroconchia</taxon>
        <taxon>Euheterodonta</taxon>
        <taxon>Imparidentia</taxon>
        <taxon>Neoheterodontei</taxon>
        <taxon>Myida</taxon>
        <taxon>Dreissenoidea</taxon>
        <taxon>Dreissenidae</taxon>
        <taxon>Dreissena</taxon>
    </lineage>
</organism>
<comment type="caution">
    <text evidence="1">The sequence shown here is derived from an EMBL/GenBank/DDBJ whole genome shotgun (WGS) entry which is preliminary data.</text>
</comment>
<dbReference type="AlphaFoldDB" id="A0A9D4BWX6"/>
<name>A0A9D4BWX6_DREPO</name>
<protein>
    <submittedName>
        <fullName evidence="1">Uncharacterized protein</fullName>
    </submittedName>
</protein>
<dbReference type="EMBL" id="JAIWYP010000014">
    <property type="protein sequence ID" value="KAH3709503.1"/>
    <property type="molecule type" value="Genomic_DNA"/>
</dbReference>
<reference evidence="1" key="1">
    <citation type="journal article" date="2019" name="bioRxiv">
        <title>The Genome of the Zebra Mussel, Dreissena polymorpha: A Resource for Invasive Species Research.</title>
        <authorList>
            <person name="McCartney M.A."/>
            <person name="Auch B."/>
            <person name="Kono T."/>
            <person name="Mallez S."/>
            <person name="Zhang Y."/>
            <person name="Obille A."/>
            <person name="Becker A."/>
            <person name="Abrahante J.E."/>
            <person name="Garbe J."/>
            <person name="Badalamenti J.P."/>
            <person name="Herman A."/>
            <person name="Mangelson H."/>
            <person name="Liachko I."/>
            <person name="Sullivan S."/>
            <person name="Sone E.D."/>
            <person name="Koren S."/>
            <person name="Silverstein K.A.T."/>
            <person name="Beckman K.B."/>
            <person name="Gohl D.M."/>
        </authorList>
    </citation>
    <scope>NUCLEOTIDE SEQUENCE</scope>
    <source>
        <strain evidence="1">Duluth1</strain>
        <tissue evidence="1">Whole animal</tissue>
    </source>
</reference>
<proteinExistence type="predicted"/>
<keyword evidence="2" id="KW-1185">Reference proteome</keyword>
<accession>A0A9D4BWX6</accession>
<reference evidence="1" key="2">
    <citation type="submission" date="2020-11" db="EMBL/GenBank/DDBJ databases">
        <authorList>
            <person name="McCartney M.A."/>
            <person name="Auch B."/>
            <person name="Kono T."/>
            <person name="Mallez S."/>
            <person name="Becker A."/>
            <person name="Gohl D.M."/>
            <person name="Silverstein K.A.T."/>
            <person name="Koren S."/>
            <person name="Bechman K.B."/>
            <person name="Herman A."/>
            <person name="Abrahante J.E."/>
            <person name="Garbe J."/>
        </authorList>
    </citation>
    <scope>NUCLEOTIDE SEQUENCE</scope>
    <source>
        <strain evidence="1">Duluth1</strain>
        <tissue evidence="1">Whole animal</tissue>
    </source>
</reference>
<gene>
    <name evidence="1" type="ORF">DPMN_068966</name>
</gene>
<dbReference type="Proteomes" id="UP000828390">
    <property type="component" value="Unassembled WGS sequence"/>
</dbReference>